<gene>
    <name evidence="1" type="ORF">FEV51_12595</name>
</gene>
<organism evidence="1 2">
    <name type="scientific">Qipengyuania marisflavi</name>
    <dbReference type="NCBI Taxonomy" id="2486356"/>
    <lineage>
        <taxon>Bacteria</taxon>
        <taxon>Pseudomonadati</taxon>
        <taxon>Pseudomonadota</taxon>
        <taxon>Alphaproteobacteria</taxon>
        <taxon>Sphingomonadales</taxon>
        <taxon>Erythrobacteraceae</taxon>
        <taxon>Qipengyuania</taxon>
    </lineage>
</organism>
<evidence type="ECO:0000313" key="1">
    <source>
        <dbReference type="EMBL" id="TMM45584.1"/>
    </source>
</evidence>
<comment type="caution">
    <text evidence="1">The sequence shown here is derived from an EMBL/GenBank/DDBJ whole genome shotgun (WGS) entry which is preliminary data.</text>
</comment>
<name>A0A5S3NZ02_9SPHN</name>
<dbReference type="EMBL" id="VCAO01000011">
    <property type="protein sequence ID" value="TMM45584.1"/>
    <property type="molecule type" value="Genomic_DNA"/>
</dbReference>
<protein>
    <submittedName>
        <fullName evidence="1">Uncharacterized protein</fullName>
    </submittedName>
</protein>
<accession>A0A5S3NZ02</accession>
<dbReference type="AlphaFoldDB" id="A0A5S3NZ02"/>
<sequence>MAHRIWYPQLDAFDCIRRMVAILSFADDEGLSMERAQMADLFLSSPPLLHSVTMPMQVRSNFRELGIARPEKSFLSYPAAPLLFHKMEPVQRRAIRAMVGKNLIDLRLYEKRALSLTDDARSLLDTRLKHSVAELKLAQFIVSDILAIGEDNIEELRKRTGLRRLAA</sequence>
<dbReference type="RefSeq" id="WP_010412541.1">
    <property type="nucleotide sequence ID" value="NZ_VCAO01000011.1"/>
</dbReference>
<reference evidence="1 2" key="1">
    <citation type="submission" date="2019-05" db="EMBL/GenBank/DDBJ databases">
        <title>Erythrobacter marisflavi sp. nov., isolated from isolated from water of an estuary environment.</title>
        <authorList>
            <person name="Yoon J.-H."/>
        </authorList>
    </citation>
    <scope>NUCLEOTIDE SEQUENCE [LARGE SCALE GENOMIC DNA]</scope>
    <source>
        <strain evidence="1 2">KEM-5</strain>
    </source>
</reference>
<keyword evidence="2" id="KW-1185">Reference proteome</keyword>
<proteinExistence type="predicted"/>
<dbReference type="Proteomes" id="UP000309668">
    <property type="component" value="Unassembled WGS sequence"/>
</dbReference>
<dbReference type="InterPro" id="IPR046901">
    <property type="entry name" value="ABC-3C_MC5"/>
</dbReference>
<dbReference type="Pfam" id="PF20291">
    <property type="entry name" value="MC5"/>
    <property type="match status" value="1"/>
</dbReference>
<dbReference type="OrthoDB" id="7058884at2"/>
<evidence type="ECO:0000313" key="2">
    <source>
        <dbReference type="Proteomes" id="UP000309668"/>
    </source>
</evidence>